<dbReference type="Pfam" id="PF02702">
    <property type="entry name" value="KdpD"/>
    <property type="match status" value="1"/>
</dbReference>
<keyword evidence="3" id="KW-0808">Transferase</keyword>
<evidence type="ECO:0000256" key="11">
    <source>
        <dbReference type="SAM" id="MobiDB-lite"/>
    </source>
</evidence>
<evidence type="ECO:0000313" key="14">
    <source>
        <dbReference type="EMBL" id="EEG47409.1"/>
    </source>
</evidence>
<dbReference type="eggNOG" id="COG2205">
    <property type="taxonomic scope" value="Bacteria"/>
</dbReference>
<evidence type="ECO:0000256" key="3">
    <source>
        <dbReference type="ARBA" id="ARBA00022679"/>
    </source>
</evidence>
<keyword evidence="15" id="KW-1185">Reference proteome</keyword>
<dbReference type="Pfam" id="PF13493">
    <property type="entry name" value="DUF4118"/>
    <property type="match status" value="1"/>
</dbReference>
<keyword evidence="8" id="KW-1133">Transmembrane helix</keyword>
<feature type="domain" description="Sensor protein KdpD transmembrane" evidence="13">
    <location>
        <begin position="414"/>
        <end position="517"/>
    </location>
</feature>
<evidence type="ECO:0000256" key="10">
    <source>
        <dbReference type="ARBA" id="ARBA00023136"/>
    </source>
</evidence>
<evidence type="ECO:0000256" key="7">
    <source>
        <dbReference type="ARBA" id="ARBA00022840"/>
    </source>
</evidence>
<dbReference type="PATRIC" id="fig|476272.21.peg.382"/>
<keyword evidence="2" id="KW-0597">Phosphoprotein</keyword>
<dbReference type="InterPro" id="IPR027417">
    <property type="entry name" value="P-loop_NTPase"/>
</dbReference>
<dbReference type="InterPro" id="IPR052023">
    <property type="entry name" value="Histidine_kinase_KdpD"/>
</dbReference>
<dbReference type="Gene3D" id="1.20.120.620">
    <property type="entry name" value="Backbone structure of the membrane domain of e. Coli histidine kinase receptor kdpd"/>
    <property type="match status" value="1"/>
</dbReference>
<feature type="compositionally biased region" description="Basic and acidic residues" evidence="11">
    <location>
        <begin position="1"/>
        <end position="23"/>
    </location>
</feature>
<comment type="subcellular location">
    <subcellularLocation>
        <location evidence="1">Membrane</location>
        <topology evidence="1">Multi-pass membrane protein</topology>
    </subcellularLocation>
</comment>
<dbReference type="CDD" id="cd01987">
    <property type="entry name" value="USP_KdpD-like"/>
    <property type="match status" value="1"/>
</dbReference>
<dbReference type="SUPFAM" id="SSF55781">
    <property type="entry name" value="GAF domain-like"/>
    <property type="match status" value="1"/>
</dbReference>
<accession>C0CS36</accession>
<dbReference type="GeneID" id="86823457"/>
<dbReference type="GO" id="GO:0000155">
    <property type="term" value="F:phosphorelay sensor kinase activity"/>
    <property type="evidence" value="ECO:0007669"/>
    <property type="project" value="InterPro"/>
</dbReference>
<dbReference type="InterPro" id="IPR003852">
    <property type="entry name" value="Sig_transdc_His_kinase_KdpD_N"/>
</dbReference>
<evidence type="ECO:0000256" key="1">
    <source>
        <dbReference type="ARBA" id="ARBA00004141"/>
    </source>
</evidence>
<name>C0CS36_BLAHS</name>
<dbReference type="PANTHER" id="PTHR45569">
    <property type="entry name" value="SENSOR PROTEIN KDPD"/>
    <property type="match status" value="1"/>
</dbReference>
<reference evidence="14 15" key="2">
    <citation type="submission" date="2009-02" db="EMBL/GenBank/DDBJ databases">
        <title>Draft genome sequence of Blautia hydrogenotrophica DSM 10507 (Ruminococcus hydrogenotrophicus DSM 10507).</title>
        <authorList>
            <person name="Sudarsanam P."/>
            <person name="Ley R."/>
            <person name="Guruge J."/>
            <person name="Turnbaugh P.J."/>
            <person name="Mahowald M."/>
            <person name="Liep D."/>
            <person name="Gordon J."/>
        </authorList>
    </citation>
    <scope>NUCLEOTIDE SEQUENCE [LARGE SCALE GENOMIC DNA]</scope>
    <source>
        <strain evidence="15">DSM 10507 / JCM 14656 / S5a33</strain>
    </source>
</reference>
<reference evidence="14 15" key="1">
    <citation type="submission" date="2009-01" db="EMBL/GenBank/DDBJ databases">
        <authorList>
            <person name="Fulton L."/>
            <person name="Clifton S."/>
            <person name="Fulton B."/>
            <person name="Xu J."/>
            <person name="Minx P."/>
            <person name="Pepin K.H."/>
            <person name="Johnson M."/>
            <person name="Bhonagiri V."/>
            <person name="Nash W.E."/>
            <person name="Mardis E.R."/>
            <person name="Wilson R.K."/>
        </authorList>
    </citation>
    <scope>NUCLEOTIDE SEQUENCE [LARGE SCALE GENOMIC DNA]</scope>
    <source>
        <strain evidence="15">DSM 10507 / JCM 14656 / S5a33</strain>
    </source>
</reference>
<comment type="caution">
    <text evidence="14">The sequence shown here is derived from an EMBL/GenBank/DDBJ whole genome shotgun (WGS) entry which is preliminary data.</text>
</comment>
<evidence type="ECO:0000256" key="5">
    <source>
        <dbReference type="ARBA" id="ARBA00022741"/>
    </source>
</evidence>
<dbReference type="GO" id="GO:0005886">
    <property type="term" value="C:plasma membrane"/>
    <property type="evidence" value="ECO:0007669"/>
    <property type="project" value="TreeGrafter"/>
</dbReference>
<dbReference type="RefSeq" id="WP_005952300.1">
    <property type="nucleotide sequence ID" value="NZ_CP136423.1"/>
</dbReference>
<dbReference type="InterPro" id="IPR029016">
    <property type="entry name" value="GAF-like_dom_sf"/>
</dbReference>
<dbReference type="InterPro" id="IPR038318">
    <property type="entry name" value="KdpD_sf"/>
</dbReference>
<evidence type="ECO:0000259" key="13">
    <source>
        <dbReference type="Pfam" id="PF13493"/>
    </source>
</evidence>
<dbReference type="GO" id="GO:0005737">
    <property type="term" value="C:cytoplasm"/>
    <property type="evidence" value="ECO:0007669"/>
    <property type="project" value="UniProtKB-ARBA"/>
</dbReference>
<dbReference type="InterPro" id="IPR025201">
    <property type="entry name" value="KdpD_TM"/>
</dbReference>
<dbReference type="Proteomes" id="UP000003100">
    <property type="component" value="Unassembled WGS sequence"/>
</dbReference>
<keyword evidence="5" id="KW-0547">Nucleotide-binding</keyword>
<evidence type="ECO:0000256" key="9">
    <source>
        <dbReference type="ARBA" id="ARBA00023012"/>
    </source>
</evidence>
<feature type="domain" description="Signal transduction histidine kinase osmosensitive K+ channel sensor N-terminal" evidence="12">
    <location>
        <begin position="27"/>
        <end position="236"/>
    </location>
</feature>
<keyword evidence="6" id="KW-0418">Kinase</keyword>
<feature type="region of interest" description="Disordered" evidence="11">
    <location>
        <begin position="1"/>
        <end position="24"/>
    </location>
</feature>
<evidence type="ECO:0000256" key="2">
    <source>
        <dbReference type="ARBA" id="ARBA00022553"/>
    </source>
</evidence>
<evidence type="ECO:0000256" key="8">
    <source>
        <dbReference type="ARBA" id="ARBA00022989"/>
    </source>
</evidence>
<keyword evidence="4" id="KW-0812">Transmembrane</keyword>
<proteinExistence type="predicted"/>
<dbReference type="SUPFAM" id="SSF52402">
    <property type="entry name" value="Adenine nucleotide alpha hydrolases-like"/>
    <property type="match status" value="1"/>
</dbReference>
<keyword evidence="9" id="KW-0902">Two-component regulatory system</keyword>
<dbReference type="HOGENOM" id="CLU_000445_113_1_9"/>
<dbReference type="Gene3D" id="3.40.50.300">
    <property type="entry name" value="P-loop containing nucleotide triphosphate hydrolases"/>
    <property type="match status" value="1"/>
</dbReference>
<dbReference type="AlphaFoldDB" id="C0CS36"/>
<evidence type="ECO:0000313" key="15">
    <source>
        <dbReference type="Proteomes" id="UP000003100"/>
    </source>
</evidence>
<dbReference type="FunFam" id="3.40.50.300:FF:000483">
    <property type="entry name" value="Sensor histidine kinase KdpD"/>
    <property type="match status" value="1"/>
</dbReference>
<dbReference type="Gene3D" id="3.30.450.40">
    <property type="match status" value="1"/>
</dbReference>
<sequence length="683" mass="77822">MSEEMRPDPEKLLRQIQQEEQKEKKKKRGKFSIFLGYAAGVGKTYAMLDAAHQAQKNGIDVVAGYIEPHARPETRAMMEGLEVLPPLMVEYKGIELREMDLDAVLKRRPQLALVDELAHTNAKGLRHQKRYEDIEEILDAGIDVYTTVNIQHLESLNDIVGSITGIHMKERVPDTVFDSADQVKIIDIEPETLIQRLQEGKIYKSIQAERALNNFFAKEKLISLREIALRRTADRVNRIAIEESKMYRDKKYYTGEHVLTCISPSPTCAKVIRSASRLAYAFHANFTALYVETPDLQNADRKVKKMVEENMHLAEALGAKIATVFGEDIPFQIAEYAKICSASKLVLGRTNHKIWLGQKKGTLTDQITQYIPNMDIYIIPDTSNRAERWAVPKDVAKHKKEEKNGSLFLDLIRGVATLGIATVVSLGVEQVGFMSANIIIIYLFAILMLSLYSRRRWVSAVAALLSVFLFNFFFVPPIYSFAVHAPAYYTTFVFMFLFAFIISTIITSERKQAKESAKFAYRTELLLENSKRMRRVHTVRALLKELSNQVLKLMNLSVIFFVKKDNKMTGPWLFPRVGMDKAQLRDMLDDQERAVVQWVLENKKRAGCCTHTLPGAQAMYLPIKSGDEIYAVMGIVLEEKREIPPFEYGLLTAMLNEAALVFARIYMTNNNVEEQKGDQKTAR</sequence>
<protein>
    <submittedName>
        <fullName evidence="14">Uncharacterized protein</fullName>
    </submittedName>
</protein>
<keyword evidence="7" id="KW-0067">ATP-binding</keyword>
<dbReference type="GO" id="GO:0005524">
    <property type="term" value="F:ATP binding"/>
    <property type="evidence" value="ECO:0007669"/>
    <property type="project" value="UniProtKB-KW"/>
</dbReference>
<keyword evidence="10" id="KW-0472">Membrane</keyword>
<evidence type="ECO:0000256" key="4">
    <source>
        <dbReference type="ARBA" id="ARBA00022692"/>
    </source>
</evidence>
<organism evidence="14 15">
    <name type="scientific">Blautia hydrogenotrophica (strain DSM 10507 / JCM 14656 / S5a33)</name>
    <name type="common">Ruminococcus hydrogenotrophicus</name>
    <dbReference type="NCBI Taxonomy" id="476272"/>
    <lineage>
        <taxon>Bacteria</taxon>
        <taxon>Bacillati</taxon>
        <taxon>Bacillota</taxon>
        <taxon>Clostridia</taxon>
        <taxon>Lachnospirales</taxon>
        <taxon>Lachnospiraceae</taxon>
        <taxon>Blautia</taxon>
    </lineage>
</organism>
<dbReference type="PANTHER" id="PTHR45569:SF1">
    <property type="entry name" value="SENSOR PROTEIN KDPD"/>
    <property type="match status" value="1"/>
</dbReference>
<dbReference type="EMBL" id="ACBZ01000197">
    <property type="protein sequence ID" value="EEG47409.1"/>
    <property type="molecule type" value="Genomic_DNA"/>
</dbReference>
<evidence type="ECO:0000256" key="6">
    <source>
        <dbReference type="ARBA" id="ARBA00022777"/>
    </source>
</evidence>
<gene>
    <name evidence="14" type="ORF">RUMHYD_03702</name>
</gene>
<evidence type="ECO:0000259" key="12">
    <source>
        <dbReference type="Pfam" id="PF02702"/>
    </source>
</evidence>